<comment type="subcellular location">
    <subcellularLocation>
        <location evidence="1">Cytoplasm</location>
        <location evidence="1">Cytoskeleton</location>
        <location evidence="1">Flagellum axoneme</location>
    </subcellularLocation>
</comment>
<evidence type="ECO:0000256" key="1">
    <source>
        <dbReference type="ARBA" id="ARBA00004611"/>
    </source>
</evidence>
<organism evidence="13 14">
    <name type="scientific">Scylla paramamosain</name>
    <name type="common">Mud crab</name>
    <dbReference type="NCBI Taxonomy" id="85552"/>
    <lineage>
        <taxon>Eukaryota</taxon>
        <taxon>Metazoa</taxon>
        <taxon>Ecdysozoa</taxon>
        <taxon>Arthropoda</taxon>
        <taxon>Crustacea</taxon>
        <taxon>Multicrustacea</taxon>
        <taxon>Malacostraca</taxon>
        <taxon>Eumalacostraca</taxon>
        <taxon>Eucarida</taxon>
        <taxon>Decapoda</taxon>
        <taxon>Pleocyemata</taxon>
        <taxon>Brachyura</taxon>
        <taxon>Eubrachyura</taxon>
        <taxon>Portunoidea</taxon>
        <taxon>Portunidae</taxon>
        <taxon>Portuninae</taxon>
        <taxon>Scylla</taxon>
    </lineage>
</organism>
<keyword evidence="12" id="KW-1133">Transmembrane helix</keyword>
<accession>A0AAW0SUT2</accession>
<keyword evidence="14" id="KW-1185">Reference proteome</keyword>
<evidence type="ECO:0000256" key="2">
    <source>
        <dbReference type="ARBA" id="ARBA00006875"/>
    </source>
</evidence>
<dbReference type="PANTHER" id="PTHR14517:SF6">
    <property type="entry name" value="RE41410P"/>
    <property type="match status" value="1"/>
</dbReference>
<evidence type="ECO:0000256" key="9">
    <source>
        <dbReference type="ARBA" id="ARBA00046435"/>
    </source>
</evidence>
<protein>
    <recommendedName>
        <fullName evidence="15">Trichohyalin-plectin-homology domain-containing protein</fullName>
    </recommendedName>
</protein>
<dbReference type="EMBL" id="JARAKH010000044">
    <property type="protein sequence ID" value="KAK8378749.1"/>
    <property type="molecule type" value="Genomic_DNA"/>
</dbReference>
<evidence type="ECO:0000256" key="3">
    <source>
        <dbReference type="ARBA" id="ARBA00022490"/>
    </source>
</evidence>
<feature type="coiled-coil region" evidence="10">
    <location>
        <begin position="158"/>
        <end position="248"/>
    </location>
</feature>
<keyword evidence="6" id="KW-0969">Cilium</keyword>
<evidence type="ECO:0008006" key="15">
    <source>
        <dbReference type="Google" id="ProtNLM"/>
    </source>
</evidence>
<dbReference type="PANTHER" id="PTHR14517">
    <property type="entry name" value="RIB43A-RELATED"/>
    <property type="match status" value="1"/>
</dbReference>
<keyword evidence="4" id="KW-0282">Flagellum</keyword>
<reference evidence="13 14" key="1">
    <citation type="submission" date="2023-03" db="EMBL/GenBank/DDBJ databases">
        <title>High-quality genome of Scylla paramamosain provides insights in environmental adaptation.</title>
        <authorList>
            <person name="Zhang L."/>
        </authorList>
    </citation>
    <scope>NUCLEOTIDE SEQUENCE [LARGE SCALE GENOMIC DNA]</scope>
    <source>
        <strain evidence="13">LZ_2023a</strain>
        <tissue evidence="13">Muscle</tissue>
    </source>
</reference>
<keyword evidence="3" id="KW-0963">Cytoplasm</keyword>
<evidence type="ECO:0000256" key="12">
    <source>
        <dbReference type="SAM" id="Phobius"/>
    </source>
</evidence>
<evidence type="ECO:0000256" key="4">
    <source>
        <dbReference type="ARBA" id="ARBA00022846"/>
    </source>
</evidence>
<feature type="compositionally biased region" description="Low complexity" evidence="11">
    <location>
        <begin position="1"/>
        <end position="23"/>
    </location>
</feature>
<evidence type="ECO:0000256" key="11">
    <source>
        <dbReference type="SAM" id="MobiDB-lite"/>
    </source>
</evidence>
<comment type="caution">
    <text evidence="13">The sequence shown here is derived from an EMBL/GenBank/DDBJ whole genome shotgun (WGS) entry which is preliminary data.</text>
</comment>
<dbReference type="Proteomes" id="UP001487740">
    <property type="component" value="Unassembled WGS sequence"/>
</dbReference>
<name>A0AAW0SUT2_SCYPA</name>
<keyword evidence="12" id="KW-0472">Membrane</keyword>
<feature type="region of interest" description="Disordered" evidence="11">
    <location>
        <begin position="1"/>
        <end position="27"/>
    </location>
</feature>
<feature type="transmembrane region" description="Helical" evidence="12">
    <location>
        <begin position="395"/>
        <end position="422"/>
    </location>
</feature>
<dbReference type="Pfam" id="PF05914">
    <property type="entry name" value="RIB43A"/>
    <property type="match status" value="1"/>
</dbReference>
<comment type="subunit">
    <text evidence="9">Microtubule inner protein component of sperm flagellar doublet microtubules.</text>
</comment>
<dbReference type="InterPro" id="IPR008805">
    <property type="entry name" value="RIB43A"/>
</dbReference>
<dbReference type="AlphaFoldDB" id="A0AAW0SUT2"/>
<comment type="similarity">
    <text evidence="2">Belongs to the RIB43A family.</text>
</comment>
<evidence type="ECO:0000256" key="8">
    <source>
        <dbReference type="ARBA" id="ARBA00023273"/>
    </source>
</evidence>
<evidence type="ECO:0000256" key="10">
    <source>
        <dbReference type="SAM" id="Coils"/>
    </source>
</evidence>
<keyword evidence="5 10" id="KW-0175">Coiled coil</keyword>
<evidence type="ECO:0000256" key="6">
    <source>
        <dbReference type="ARBA" id="ARBA00023069"/>
    </source>
</evidence>
<evidence type="ECO:0000313" key="14">
    <source>
        <dbReference type="Proteomes" id="UP001487740"/>
    </source>
</evidence>
<keyword evidence="7" id="KW-0206">Cytoskeleton</keyword>
<gene>
    <name evidence="13" type="ORF">O3P69_009457</name>
</gene>
<evidence type="ECO:0000256" key="7">
    <source>
        <dbReference type="ARBA" id="ARBA00023212"/>
    </source>
</evidence>
<keyword evidence="8" id="KW-0966">Cell projection</keyword>
<keyword evidence="12" id="KW-0812">Transmembrane</keyword>
<proteinExistence type="inferred from homology"/>
<sequence>MPSPTTTTTTTTTTNTTTAAATALPSWVLEEREAGRIKHRRRVLEQRAQRIHGLPRATSIAVDVEGLSQQVKDRQRASEKDQKEEDDFMRLAATQDRAALLLQHHEKKAEEARRTDLAKFWREEQRPERRRDADLDSHEHLTSALYELRFEGEDLGRNERVKAQQEQAKEWLEQQRREQQYREQQEKKEERRRQLECAEAAEQARQLAQAEEQCRLAEQLALQRYNLALSEERKAAQWEERLARREAEDQEVRNAVLGAFLTEQPTVARSSLGPHRIIPHRWKGMSEAERRHILEVRERQVEEKKRQKEQERREEAAWAVMAKQTDKAALLSLHQEHTNARRREEQLAATNTRLATEQRDNRAASAKLAAPPLPSLDFYRKFRHAPQIGGEVERWTAVLVCLVFPCFLFPLSMSLFFSFFFFSSEFY</sequence>
<evidence type="ECO:0000313" key="13">
    <source>
        <dbReference type="EMBL" id="KAK8378749.1"/>
    </source>
</evidence>
<evidence type="ECO:0000256" key="5">
    <source>
        <dbReference type="ARBA" id="ARBA00023054"/>
    </source>
</evidence>